<keyword evidence="2" id="KW-0808">Transferase</keyword>
<dbReference type="EMBL" id="JACOGF010000001">
    <property type="protein sequence ID" value="MBC3916275.1"/>
    <property type="molecule type" value="Genomic_DNA"/>
</dbReference>
<feature type="transmembrane region" description="Helical" evidence="4">
    <location>
        <begin position="24"/>
        <end position="42"/>
    </location>
</feature>
<protein>
    <submittedName>
        <fullName evidence="5">Class I SAM-dependent methyltransferase</fullName>
    </submittedName>
</protein>
<proteinExistence type="predicted"/>
<evidence type="ECO:0000256" key="1">
    <source>
        <dbReference type="ARBA" id="ARBA00022603"/>
    </source>
</evidence>
<gene>
    <name evidence="5" type="ORF">H8L32_02135</name>
</gene>
<evidence type="ECO:0000256" key="4">
    <source>
        <dbReference type="SAM" id="Phobius"/>
    </source>
</evidence>
<dbReference type="PANTHER" id="PTHR13610:SF9">
    <property type="entry name" value="FI06469P"/>
    <property type="match status" value="1"/>
</dbReference>
<keyword evidence="4" id="KW-1133">Transmembrane helix</keyword>
<dbReference type="GO" id="GO:0032259">
    <property type="term" value="P:methylation"/>
    <property type="evidence" value="ECO:0007669"/>
    <property type="project" value="UniProtKB-KW"/>
</dbReference>
<keyword evidence="4" id="KW-0812">Transmembrane</keyword>
<evidence type="ECO:0000313" key="5">
    <source>
        <dbReference type="EMBL" id="MBC3916275.1"/>
    </source>
</evidence>
<reference evidence="5 6" key="1">
    <citation type="submission" date="2020-08" db="EMBL/GenBank/DDBJ databases">
        <title>Novel species isolated from subtropical streams in China.</title>
        <authorList>
            <person name="Lu H."/>
        </authorList>
    </citation>
    <scope>NUCLEOTIDE SEQUENCE [LARGE SCALE GENOMIC DNA]</scope>
    <source>
        <strain evidence="5 6">CY18W</strain>
    </source>
</reference>
<evidence type="ECO:0000256" key="2">
    <source>
        <dbReference type="ARBA" id="ARBA00022679"/>
    </source>
</evidence>
<dbReference type="InterPro" id="IPR026170">
    <property type="entry name" value="FAM173A/B"/>
</dbReference>
<dbReference type="GO" id="GO:0008168">
    <property type="term" value="F:methyltransferase activity"/>
    <property type="evidence" value="ECO:0007669"/>
    <property type="project" value="UniProtKB-KW"/>
</dbReference>
<feature type="transmembrane region" description="Helical" evidence="4">
    <location>
        <begin position="102"/>
        <end position="118"/>
    </location>
</feature>
<feature type="transmembrane region" description="Helical" evidence="4">
    <location>
        <begin position="54"/>
        <end position="71"/>
    </location>
</feature>
<evidence type="ECO:0000256" key="3">
    <source>
        <dbReference type="ARBA" id="ARBA00022691"/>
    </source>
</evidence>
<evidence type="ECO:0000313" key="6">
    <source>
        <dbReference type="Proteomes" id="UP000650424"/>
    </source>
</evidence>
<dbReference type="PANTHER" id="PTHR13610">
    <property type="entry name" value="METHYLTRANSFERASE DOMAIN-CONTAINING PROTEIN"/>
    <property type="match status" value="1"/>
</dbReference>
<comment type="caution">
    <text evidence="5">The sequence shown here is derived from an EMBL/GenBank/DDBJ whole genome shotgun (WGS) entry which is preliminary data.</text>
</comment>
<dbReference type="Proteomes" id="UP000650424">
    <property type="component" value="Unassembled WGS sequence"/>
</dbReference>
<name>A0ABR6ZLI4_9BURK</name>
<keyword evidence="6" id="KW-1185">Reference proteome</keyword>
<keyword evidence="3" id="KW-0949">S-adenosyl-L-methionine</keyword>
<keyword evidence="1 5" id="KW-0489">Methyltransferase</keyword>
<dbReference type="RefSeq" id="WP_186945505.1">
    <property type="nucleotide sequence ID" value="NZ_JACOGF010000001.1"/>
</dbReference>
<organism evidence="5 6">
    <name type="scientific">Undibacterium hunanense</name>
    <dbReference type="NCBI Taxonomy" id="2762292"/>
    <lineage>
        <taxon>Bacteria</taxon>
        <taxon>Pseudomonadati</taxon>
        <taxon>Pseudomonadota</taxon>
        <taxon>Betaproteobacteria</taxon>
        <taxon>Burkholderiales</taxon>
        <taxon>Oxalobacteraceae</taxon>
        <taxon>Undibacterium</taxon>
    </lineage>
</organism>
<accession>A0ABR6ZLI4</accession>
<dbReference type="SUPFAM" id="SSF53335">
    <property type="entry name" value="S-adenosyl-L-methionine-dependent methyltransferases"/>
    <property type="match status" value="1"/>
</dbReference>
<dbReference type="InterPro" id="IPR029063">
    <property type="entry name" value="SAM-dependent_MTases_sf"/>
</dbReference>
<dbReference type="Gene3D" id="3.40.50.150">
    <property type="entry name" value="Vaccinia Virus protein VP39"/>
    <property type="match status" value="1"/>
</dbReference>
<keyword evidence="4" id="KW-0472">Membrane</keyword>
<sequence length="268" mass="30297">MELASSKSPKGKISPDGSILSSPAMRALCVQCIALLLSYLLYSLDQRFSAARLSPYLILVAHSLFAVLISIMLRLKWWWWLIEFIFPYAVVASLVYQLSPGYSLLIFVLMVLLFWSTYRTQVPYFPSKSSLLPCILEQMPTASALRFIDIGSGFGGLSLNLSRARPDQQFYGVEIAPFPWLVSWIRARFSSGNAQFFLRNYLALDFAEFDLIFAYLSPAVMPALWEKAQAEMKKGTLLMSYEFPIPGVEADLLIKSGANDPVLYVWRI</sequence>